<dbReference type="Proteomes" id="UP000887575">
    <property type="component" value="Unassembled WGS sequence"/>
</dbReference>
<name>A0AAF3EV59_9BILA</name>
<sequence>MSLLGLDCTDKIVINGVDLVNQDELSQGQLRELQRFIDENSHILKFMERPLEEPKESRFTKSPTPSRYGTIRSRIGYPADVNDGYQTLSQKFGLPNRDREIDYERTETYHRAPKLGWESLSSGRPSPYSTIDRKGSLRRSVGPSDKRVTIDPNYRSSSVDRPTERAMQNMKTNTTESNQIVHQAYNQGTQSLGRNAPRDSVYSTPFDPSKIVIKKRS</sequence>
<accession>A0AAF3EV59</accession>
<organism evidence="2 3">
    <name type="scientific">Mesorhabditis belari</name>
    <dbReference type="NCBI Taxonomy" id="2138241"/>
    <lineage>
        <taxon>Eukaryota</taxon>
        <taxon>Metazoa</taxon>
        <taxon>Ecdysozoa</taxon>
        <taxon>Nematoda</taxon>
        <taxon>Chromadorea</taxon>
        <taxon>Rhabditida</taxon>
        <taxon>Rhabditina</taxon>
        <taxon>Rhabditomorpha</taxon>
        <taxon>Rhabditoidea</taxon>
        <taxon>Rhabditidae</taxon>
        <taxon>Mesorhabditinae</taxon>
        <taxon>Mesorhabditis</taxon>
    </lineage>
</organism>
<feature type="region of interest" description="Disordered" evidence="1">
    <location>
        <begin position="118"/>
        <end position="162"/>
    </location>
</feature>
<keyword evidence="2" id="KW-1185">Reference proteome</keyword>
<protein>
    <submittedName>
        <fullName evidence="3">Uncharacterized protein</fullName>
    </submittedName>
</protein>
<dbReference type="WBParaSite" id="MBELARI_LOCUS18063">
    <property type="protein sequence ID" value="MBELARI_LOCUS18063"/>
    <property type="gene ID" value="MBELARI_LOCUS18063"/>
</dbReference>
<dbReference type="AlphaFoldDB" id="A0AAF3EV59"/>
<evidence type="ECO:0000256" key="1">
    <source>
        <dbReference type="SAM" id="MobiDB-lite"/>
    </source>
</evidence>
<proteinExistence type="predicted"/>
<evidence type="ECO:0000313" key="3">
    <source>
        <dbReference type="WBParaSite" id="MBELARI_LOCUS18063"/>
    </source>
</evidence>
<evidence type="ECO:0000313" key="2">
    <source>
        <dbReference type="Proteomes" id="UP000887575"/>
    </source>
</evidence>
<reference evidence="3" key="1">
    <citation type="submission" date="2024-02" db="UniProtKB">
        <authorList>
            <consortium name="WormBaseParasite"/>
        </authorList>
    </citation>
    <scope>IDENTIFICATION</scope>
</reference>
<feature type="region of interest" description="Disordered" evidence="1">
    <location>
        <begin position="187"/>
        <end position="206"/>
    </location>
</feature>
<feature type="compositionally biased region" description="Polar residues" evidence="1">
    <location>
        <begin position="119"/>
        <end position="129"/>
    </location>
</feature>